<dbReference type="EMBL" id="PEYW01000022">
    <property type="protein sequence ID" value="PIS20876.1"/>
    <property type="molecule type" value="Genomic_DNA"/>
</dbReference>
<dbReference type="Proteomes" id="UP000231414">
    <property type="component" value="Unassembled WGS sequence"/>
</dbReference>
<keyword evidence="1" id="KW-0472">Membrane</keyword>
<sequence length="205" mass="22722">MIKTKLFSRNIKRIIVIASPLTFFAGVNLLVIILCGLLAVNNDQNFRRSTKKYSSSFYSSQPKVLGATAQNLSSADARGAVIEQFLAYHQSPMAPYGRYLVTMADKYNIPWNLMPAIAMQESNAGKKIPAGSFNPFGWAIFGDQVKGFGSWEESIETVAKGLRKNYFDQGLTTPEAIMPKYCPPSLGKGGPWAKGVRFFMEEMQT</sequence>
<name>A0A2H0X7H2_UNCKA</name>
<organism evidence="2 3">
    <name type="scientific">candidate division WWE3 bacterium CG08_land_8_20_14_0_20_43_13</name>
    <dbReference type="NCBI Taxonomy" id="1975087"/>
    <lineage>
        <taxon>Bacteria</taxon>
        <taxon>Katanobacteria</taxon>
    </lineage>
</organism>
<dbReference type="SUPFAM" id="SSF53955">
    <property type="entry name" value="Lysozyme-like"/>
    <property type="match status" value="1"/>
</dbReference>
<proteinExistence type="predicted"/>
<accession>A0A2H0X7H2</accession>
<reference evidence="3" key="1">
    <citation type="submission" date="2017-09" db="EMBL/GenBank/DDBJ databases">
        <title>Depth-based differentiation of microbial function through sediment-hosted aquifers and enrichment of novel symbionts in the deep terrestrial subsurface.</title>
        <authorList>
            <person name="Probst A.J."/>
            <person name="Ladd B."/>
            <person name="Jarett J.K."/>
            <person name="Geller-Mcgrath D.E."/>
            <person name="Sieber C.M.K."/>
            <person name="Emerson J.B."/>
            <person name="Anantharaman K."/>
            <person name="Thomas B.C."/>
            <person name="Malmstrom R."/>
            <person name="Stieglmeier M."/>
            <person name="Klingl A."/>
            <person name="Woyke T."/>
            <person name="Ryan C.M."/>
            <person name="Banfield J.F."/>
        </authorList>
    </citation>
    <scope>NUCLEOTIDE SEQUENCE [LARGE SCALE GENOMIC DNA]</scope>
</reference>
<feature type="transmembrane region" description="Helical" evidence="1">
    <location>
        <begin position="21"/>
        <end position="40"/>
    </location>
</feature>
<dbReference type="Gene3D" id="1.10.530.10">
    <property type="match status" value="1"/>
</dbReference>
<evidence type="ECO:0000313" key="2">
    <source>
        <dbReference type="EMBL" id="PIS20876.1"/>
    </source>
</evidence>
<keyword evidence="1" id="KW-1133">Transmembrane helix</keyword>
<dbReference type="AlphaFoldDB" id="A0A2H0X7H2"/>
<evidence type="ECO:0000256" key="1">
    <source>
        <dbReference type="SAM" id="Phobius"/>
    </source>
</evidence>
<evidence type="ECO:0008006" key="4">
    <source>
        <dbReference type="Google" id="ProtNLM"/>
    </source>
</evidence>
<keyword evidence="1" id="KW-0812">Transmembrane</keyword>
<comment type="caution">
    <text evidence="2">The sequence shown here is derived from an EMBL/GenBank/DDBJ whole genome shotgun (WGS) entry which is preliminary data.</text>
</comment>
<protein>
    <recommendedName>
        <fullName evidence="4">Mannosyl-glycoprotein endo-beta-N-acetylglucosamidase-like domain-containing protein</fullName>
    </recommendedName>
</protein>
<gene>
    <name evidence="2" type="ORF">COT52_01500</name>
</gene>
<evidence type="ECO:0000313" key="3">
    <source>
        <dbReference type="Proteomes" id="UP000231414"/>
    </source>
</evidence>
<dbReference type="InterPro" id="IPR023346">
    <property type="entry name" value="Lysozyme-like_dom_sf"/>
</dbReference>